<protein>
    <submittedName>
        <fullName evidence="7">Nitrite reductase/ring-hydroxylating ferredoxin subunit</fullName>
    </submittedName>
</protein>
<dbReference type="Gene3D" id="2.102.10.10">
    <property type="entry name" value="Rieske [2Fe-2S] iron-sulphur domain"/>
    <property type="match status" value="1"/>
</dbReference>
<evidence type="ECO:0000256" key="3">
    <source>
        <dbReference type="ARBA" id="ARBA00023004"/>
    </source>
</evidence>
<dbReference type="Proteomes" id="UP000727456">
    <property type="component" value="Unassembled WGS sequence"/>
</dbReference>
<accession>A0ABX0TX42</accession>
<keyword evidence="1" id="KW-0001">2Fe-2S</keyword>
<dbReference type="RefSeq" id="WP_167074748.1">
    <property type="nucleotide sequence ID" value="NZ_JAAOZC010000009.1"/>
</dbReference>
<evidence type="ECO:0000256" key="5">
    <source>
        <dbReference type="SAM" id="MobiDB-lite"/>
    </source>
</evidence>
<proteinExistence type="predicted"/>
<dbReference type="CDD" id="cd03528">
    <property type="entry name" value="Rieske_RO_ferredoxin"/>
    <property type="match status" value="1"/>
</dbReference>
<dbReference type="PANTHER" id="PTHR21496:SF23">
    <property type="entry name" value="3-PHENYLPROPIONATE_CINNAMIC ACID DIOXYGENASE FERREDOXIN SUBUNIT"/>
    <property type="match status" value="1"/>
</dbReference>
<sequence>MSDEWTPVAATGDVSEDQPSVGNVDGAEIAIYKVDGDYFATSNICTHGLARLSDGYLDGFLIECPLHQGLFDIRNGKCAGDPVDVDLASYDVRVVNDTVEVRLRA</sequence>
<keyword evidence="2" id="KW-0479">Metal-binding</keyword>
<reference evidence="7 8" key="1">
    <citation type="submission" date="2020-03" db="EMBL/GenBank/DDBJ databases">
        <title>Genomic Encyclopedia of Type Strains, Phase III (KMG-III): the genomes of soil and plant-associated and newly described type strains.</title>
        <authorList>
            <person name="Whitman W."/>
        </authorList>
    </citation>
    <scope>NUCLEOTIDE SEQUENCE [LARGE SCALE GENOMIC DNA]</scope>
    <source>
        <strain evidence="7 8">CECT 8804</strain>
    </source>
</reference>
<dbReference type="InterPro" id="IPR017941">
    <property type="entry name" value="Rieske_2Fe-2S"/>
</dbReference>
<evidence type="ECO:0000256" key="1">
    <source>
        <dbReference type="ARBA" id="ARBA00022714"/>
    </source>
</evidence>
<keyword evidence="3" id="KW-0408">Iron</keyword>
<comment type="caution">
    <text evidence="7">The sequence shown here is derived from an EMBL/GenBank/DDBJ whole genome shotgun (WGS) entry which is preliminary data.</text>
</comment>
<evidence type="ECO:0000256" key="2">
    <source>
        <dbReference type="ARBA" id="ARBA00022723"/>
    </source>
</evidence>
<evidence type="ECO:0000259" key="6">
    <source>
        <dbReference type="PROSITE" id="PS51296"/>
    </source>
</evidence>
<dbReference type="Pfam" id="PF00355">
    <property type="entry name" value="Rieske"/>
    <property type="match status" value="1"/>
</dbReference>
<keyword evidence="4" id="KW-0411">Iron-sulfur</keyword>
<dbReference type="SUPFAM" id="SSF50022">
    <property type="entry name" value="ISP domain"/>
    <property type="match status" value="1"/>
</dbReference>
<gene>
    <name evidence="7" type="ORF">FHS31_002916</name>
</gene>
<evidence type="ECO:0000256" key="4">
    <source>
        <dbReference type="ARBA" id="ARBA00023014"/>
    </source>
</evidence>
<organism evidence="7 8">
    <name type="scientific">Sphingomonas vulcanisoli</name>
    <dbReference type="NCBI Taxonomy" id="1658060"/>
    <lineage>
        <taxon>Bacteria</taxon>
        <taxon>Pseudomonadati</taxon>
        <taxon>Pseudomonadota</taxon>
        <taxon>Alphaproteobacteria</taxon>
        <taxon>Sphingomonadales</taxon>
        <taxon>Sphingomonadaceae</taxon>
        <taxon>Sphingomonas</taxon>
    </lineage>
</organism>
<feature type="domain" description="Rieske" evidence="6">
    <location>
        <begin position="5"/>
        <end position="101"/>
    </location>
</feature>
<evidence type="ECO:0000313" key="8">
    <source>
        <dbReference type="Proteomes" id="UP000727456"/>
    </source>
</evidence>
<dbReference type="PANTHER" id="PTHR21496">
    <property type="entry name" value="FERREDOXIN-RELATED"/>
    <property type="match status" value="1"/>
</dbReference>
<dbReference type="PROSITE" id="PS51296">
    <property type="entry name" value="RIESKE"/>
    <property type="match status" value="1"/>
</dbReference>
<keyword evidence="8" id="KW-1185">Reference proteome</keyword>
<name>A0ABX0TX42_9SPHN</name>
<dbReference type="InterPro" id="IPR036922">
    <property type="entry name" value="Rieske_2Fe-2S_sf"/>
</dbReference>
<evidence type="ECO:0000313" key="7">
    <source>
        <dbReference type="EMBL" id="NIJ09284.1"/>
    </source>
</evidence>
<feature type="region of interest" description="Disordered" evidence="5">
    <location>
        <begin position="1"/>
        <end position="22"/>
    </location>
</feature>
<dbReference type="EMBL" id="JAAOZC010000009">
    <property type="protein sequence ID" value="NIJ09284.1"/>
    <property type="molecule type" value="Genomic_DNA"/>
</dbReference>